<organism evidence="1 2">
    <name type="scientific">Lysobacter antibioticus</name>
    <dbReference type="NCBI Taxonomy" id="84531"/>
    <lineage>
        <taxon>Bacteria</taxon>
        <taxon>Pseudomonadati</taxon>
        <taxon>Pseudomonadota</taxon>
        <taxon>Gammaproteobacteria</taxon>
        <taxon>Lysobacterales</taxon>
        <taxon>Lysobacteraceae</taxon>
        <taxon>Lysobacter</taxon>
    </lineage>
</organism>
<sequence length="61" mass="6917">MCHGGTPAPWSNEAKAFAPSRCRQRPYAGVLRFHADESGLAGDRNRWLHSRRAQKLPMRRG</sequence>
<protein>
    <submittedName>
        <fullName evidence="1">Uncharacterized protein</fullName>
    </submittedName>
</protein>
<dbReference type="EMBL" id="CP011129">
    <property type="protein sequence ID" value="ALN78869.1"/>
    <property type="molecule type" value="Genomic_DNA"/>
</dbReference>
<name>A0A0S2F5P2_LYSAN</name>
<dbReference type="PATRIC" id="fig|84531.8.peg.736"/>
<proteinExistence type="predicted"/>
<keyword evidence="2" id="KW-1185">Reference proteome</keyword>
<gene>
    <name evidence="1" type="ORF">LA76x_0708</name>
</gene>
<dbReference type="AlphaFoldDB" id="A0A0S2F5P2"/>
<evidence type="ECO:0000313" key="2">
    <source>
        <dbReference type="Proteomes" id="UP000060787"/>
    </source>
</evidence>
<reference evidence="1 2" key="1">
    <citation type="journal article" date="2015" name="BMC Genomics">
        <title>Comparative genomics and metabolic profiling of the genus Lysobacter.</title>
        <authorList>
            <person name="de Bruijn I."/>
            <person name="Cheng X."/>
            <person name="de Jager V."/>
            <person name="Exposito R.G."/>
            <person name="Watrous J."/>
            <person name="Patel N."/>
            <person name="Postma J."/>
            <person name="Dorrestein P.C."/>
            <person name="Kobayashi D."/>
            <person name="Raaijmakers J.M."/>
        </authorList>
    </citation>
    <scope>NUCLEOTIDE SEQUENCE [LARGE SCALE GENOMIC DNA]</scope>
    <source>
        <strain evidence="1 2">76</strain>
    </source>
</reference>
<evidence type="ECO:0000313" key="1">
    <source>
        <dbReference type="EMBL" id="ALN78869.1"/>
    </source>
</evidence>
<dbReference type="KEGG" id="lab:LA76x_0708"/>
<dbReference type="Proteomes" id="UP000060787">
    <property type="component" value="Chromosome"/>
</dbReference>
<dbReference type="STRING" id="84531.LA76x_0708"/>
<accession>A0A0S2F5P2</accession>